<sequence length="129" mass="14586">MAAYLPELRAQLHTLGTGAIGQEQKCGEGKDEALFDELFECYFDMNWASQADQRCEEDEGRLNQAWQPRLSAAKTEVVYQTLIDLGSMLTGHEPLDPTHMDHLRKTIPEMIRGARGQQRTTLAFHPKAI</sequence>
<evidence type="ECO:0000313" key="1">
    <source>
        <dbReference type="EMBL" id="KAG0268855.1"/>
    </source>
</evidence>
<dbReference type="OrthoDB" id="10483601at2759"/>
<gene>
    <name evidence="1" type="ORF">DFQ27_005450</name>
</gene>
<name>A0A9P6QM67_9FUNG</name>
<keyword evidence="2" id="KW-1185">Reference proteome</keyword>
<accession>A0A9P6QM67</accession>
<evidence type="ECO:0000313" key="2">
    <source>
        <dbReference type="Proteomes" id="UP000807716"/>
    </source>
</evidence>
<reference evidence="1" key="1">
    <citation type="journal article" date="2020" name="Fungal Divers.">
        <title>Resolving the Mortierellaceae phylogeny through synthesis of multi-gene phylogenetics and phylogenomics.</title>
        <authorList>
            <person name="Vandepol N."/>
            <person name="Liber J."/>
            <person name="Desiro A."/>
            <person name="Na H."/>
            <person name="Kennedy M."/>
            <person name="Barry K."/>
            <person name="Grigoriev I.V."/>
            <person name="Miller A.N."/>
            <person name="O'Donnell K."/>
            <person name="Stajich J.E."/>
            <person name="Bonito G."/>
        </authorList>
    </citation>
    <scope>NUCLEOTIDE SEQUENCE</scope>
    <source>
        <strain evidence="1">BC1065</strain>
    </source>
</reference>
<organism evidence="1 2">
    <name type="scientific">Actinomortierella ambigua</name>
    <dbReference type="NCBI Taxonomy" id="1343610"/>
    <lineage>
        <taxon>Eukaryota</taxon>
        <taxon>Fungi</taxon>
        <taxon>Fungi incertae sedis</taxon>
        <taxon>Mucoromycota</taxon>
        <taxon>Mortierellomycotina</taxon>
        <taxon>Mortierellomycetes</taxon>
        <taxon>Mortierellales</taxon>
        <taxon>Mortierellaceae</taxon>
        <taxon>Actinomortierella</taxon>
    </lineage>
</organism>
<comment type="caution">
    <text evidence="1">The sequence shown here is derived from an EMBL/GenBank/DDBJ whole genome shotgun (WGS) entry which is preliminary data.</text>
</comment>
<proteinExistence type="predicted"/>
<dbReference type="AlphaFoldDB" id="A0A9P6QM67"/>
<dbReference type="Proteomes" id="UP000807716">
    <property type="component" value="Unassembled WGS sequence"/>
</dbReference>
<protein>
    <submittedName>
        <fullName evidence="1">Uncharacterized protein</fullName>
    </submittedName>
</protein>
<dbReference type="EMBL" id="JAAAJB010000039">
    <property type="protein sequence ID" value="KAG0268855.1"/>
    <property type="molecule type" value="Genomic_DNA"/>
</dbReference>